<dbReference type="Proteomes" id="UP001054902">
    <property type="component" value="Unassembled WGS sequence"/>
</dbReference>
<feature type="compositionally biased region" description="Basic and acidic residues" evidence="1">
    <location>
        <begin position="282"/>
        <end position="291"/>
    </location>
</feature>
<feature type="region of interest" description="Disordered" evidence="1">
    <location>
        <begin position="128"/>
        <end position="314"/>
    </location>
</feature>
<dbReference type="AlphaFoldDB" id="A0AAD3CJD8"/>
<evidence type="ECO:0000313" key="2">
    <source>
        <dbReference type="EMBL" id="GFH45869.1"/>
    </source>
</evidence>
<reference evidence="2 3" key="1">
    <citation type="journal article" date="2021" name="Sci. Rep.">
        <title>The genome of the diatom Chaetoceros tenuissimus carries an ancient integrated fragment of an extant virus.</title>
        <authorList>
            <person name="Hongo Y."/>
            <person name="Kimura K."/>
            <person name="Takaki Y."/>
            <person name="Yoshida Y."/>
            <person name="Baba S."/>
            <person name="Kobayashi G."/>
            <person name="Nagasaki K."/>
            <person name="Hano T."/>
            <person name="Tomaru Y."/>
        </authorList>
    </citation>
    <scope>NUCLEOTIDE SEQUENCE [LARGE SCALE GENOMIC DNA]</scope>
    <source>
        <strain evidence="2 3">NIES-3715</strain>
    </source>
</reference>
<name>A0AAD3CJD8_9STRA</name>
<feature type="region of interest" description="Disordered" evidence="1">
    <location>
        <begin position="1"/>
        <end position="34"/>
    </location>
</feature>
<keyword evidence="3" id="KW-1185">Reference proteome</keyword>
<accession>A0AAD3CJD8</accession>
<feature type="region of interest" description="Disordered" evidence="1">
    <location>
        <begin position="78"/>
        <end position="113"/>
    </location>
</feature>
<feature type="compositionally biased region" description="Basic and acidic residues" evidence="1">
    <location>
        <begin position="203"/>
        <end position="218"/>
    </location>
</feature>
<gene>
    <name evidence="2" type="ORF">CTEN210_02343</name>
</gene>
<sequence>MAKSYGGKLGVWLTKKRKNRAPSSRQSSKKAAGSFLPSAFATKFQKKKRNTNKKNIEELVGWDEVKCRPIFYRQGGSEQDIDTFPHEHNEADTSFNTAKTESDDSSISDHERDVVSSVDWMHQTEMESQSVNAAHKRGNRKQSYGGLQSKKRMLSDMSRSVLENVASPKRKSVHLAKSTSLAKQNMRENDGDDTFDKASSVKHLLEKKEMSNRTKGSFDKGYTPPQPNKSVLELDSQIQDLELSLDESSSESTCAFDFNSSKTGTAEDDVAMKKSSKKRKIRVSEKEEAELTKTVINDENVQKHPLRQPSANTSLQDAKAYYDYLDATQSLTVE</sequence>
<evidence type="ECO:0000313" key="3">
    <source>
        <dbReference type="Proteomes" id="UP001054902"/>
    </source>
</evidence>
<proteinExistence type="predicted"/>
<dbReference type="EMBL" id="BLLK01000022">
    <property type="protein sequence ID" value="GFH45869.1"/>
    <property type="molecule type" value="Genomic_DNA"/>
</dbReference>
<evidence type="ECO:0000256" key="1">
    <source>
        <dbReference type="SAM" id="MobiDB-lite"/>
    </source>
</evidence>
<organism evidence="2 3">
    <name type="scientific">Chaetoceros tenuissimus</name>
    <dbReference type="NCBI Taxonomy" id="426638"/>
    <lineage>
        <taxon>Eukaryota</taxon>
        <taxon>Sar</taxon>
        <taxon>Stramenopiles</taxon>
        <taxon>Ochrophyta</taxon>
        <taxon>Bacillariophyta</taxon>
        <taxon>Coscinodiscophyceae</taxon>
        <taxon>Chaetocerotophycidae</taxon>
        <taxon>Chaetocerotales</taxon>
        <taxon>Chaetocerotaceae</taxon>
        <taxon>Chaetoceros</taxon>
    </lineage>
</organism>
<protein>
    <submittedName>
        <fullName evidence="2">Uncharacterized protein</fullName>
    </submittedName>
</protein>
<comment type="caution">
    <text evidence="2">The sequence shown here is derived from an EMBL/GenBank/DDBJ whole genome shotgun (WGS) entry which is preliminary data.</text>
</comment>